<dbReference type="Proteomes" id="UP000256779">
    <property type="component" value="Unassembled WGS sequence"/>
</dbReference>
<dbReference type="OrthoDB" id="1522941at2"/>
<dbReference type="AlphaFoldDB" id="A0A3D9L8L5"/>
<accession>A0A3D9L8L5</accession>
<protein>
    <submittedName>
        <fullName evidence="2">Acyl-CoA reductase LuxC</fullName>
    </submittedName>
</protein>
<evidence type="ECO:0000313" key="3">
    <source>
        <dbReference type="Proteomes" id="UP000256779"/>
    </source>
</evidence>
<organism evidence="2 3">
    <name type="scientific">Marinoscillum furvescens DSM 4134</name>
    <dbReference type="NCBI Taxonomy" id="1122208"/>
    <lineage>
        <taxon>Bacteria</taxon>
        <taxon>Pseudomonadati</taxon>
        <taxon>Bacteroidota</taxon>
        <taxon>Cytophagia</taxon>
        <taxon>Cytophagales</taxon>
        <taxon>Reichenbachiellaceae</taxon>
        <taxon>Marinoscillum</taxon>
    </lineage>
</organism>
<dbReference type="GO" id="GO:0008218">
    <property type="term" value="P:bioluminescence"/>
    <property type="evidence" value="ECO:0007669"/>
    <property type="project" value="InterPro"/>
</dbReference>
<dbReference type="RefSeq" id="WP_115867294.1">
    <property type="nucleotide sequence ID" value="NZ_QREG01000004.1"/>
</dbReference>
<gene>
    <name evidence="2" type="ORF">C7460_104237</name>
</gene>
<dbReference type="InterPro" id="IPR008670">
    <property type="entry name" value="CoA_reduct_LuxC"/>
</dbReference>
<dbReference type="Pfam" id="PF05893">
    <property type="entry name" value="LuxC"/>
    <property type="match status" value="1"/>
</dbReference>
<dbReference type="EMBL" id="QREG01000004">
    <property type="protein sequence ID" value="REE01217.1"/>
    <property type="molecule type" value="Genomic_DNA"/>
</dbReference>
<dbReference type="GO" id="GO:0003995">
    <property type="term" value="F:acyl-CoA dehydrogenase activity"/>
    <property type="evidence" value="ECO:0007669"/>
    <property type="project" value="InterPro"/>
</dbReference>
<comment type="caution">
    <text evidence="2">The sequence shown here is derived from an EMBL/GenBank/DDBJ whole genome shotgun (WGS) entry which is preliminary data.</text>
</comment>
<proteinExistence type="predicted"/>
<keyword evidence="3" id="KW-1185">Reference proteome</keyword>
<evidence type="ECO:0000256" key="1">
    <source>
        <dbReference type="ARBA" id="ARBA00022857"/>
    </source>
</evidence>
<keyword evidence="1" id="KW-0521">NADP</keyword>
<name>A0A3D9L8L5_MARFU</name>
<dbReference type="SUPFAM" id="SSF53720">
    <property type="entry name" value="ALDH-like"/>
    <property type="match status" value="1"/>
</dbReference>
<evidence type="ECO:0000313" key="2">
    <source>
        <dbReference type="EMBL" id="REE01217.1"/>
    </source>
</evidence>
<dbReference type="InterPro" id="IPR016161">
    <property type="entry name" value="Ald_DH/histidinol_DH"/>
</dbReference>
<sequence>MTLAERIEAFSILGDKIKNISRESLEDHAFRAKNHNQWFTEDNVKRALDGVAYLLEKPKLESWVANYNNLTPKTAKVVGIIMAGNIPLVGFHDLLCVLISGHKAAIKLSSQDEYLMKLLINWLTEISPDLAAQLEIRERLNDVEALIATGSDNTARYFEYYFKDHPKIIRKNRTSIAILDGSETSEELEALGKDIFWYFGLGCRNVSKLFVPKGYNPQDFFEAIESYKSVGDHFKYRNNYDYHKSIYLVNGKDHLDNGFLLFTQTDELVSPISVLYAQEYSDTNQLRDVIAGYENKIQCIVGKDHIPFGTAQLPEVTDYADNVDTMKFLTEL</sequence>
<reference evidence="2 3" key="1">
    <citation type="submission" date="2018-07" db="EMBL/GenBank/DDBJ databases">
        <title>Genomic Encyclopedia of Type Strains, Phase IV (KMG-IV): sequencing the most valuable type-strain genomes for metagenomic binning, comparative biology and taxonomic classification.</title>
        <authorList>
            <person name="Goeker M."/>
        </authorList>
    </citation>
    <scope>NUCLEOTIDE SEQUENCE [LARGE SCALE GENOMIC DNA]</scope>
    <source>
        <strain evidence="2 3">DSM 4134</strain>
    </source>
</reference>